<proteinExistence type="predicted"/>
<keyword evidence="2" id="KW-1185">Reference proteome</keyword>
<name>A0AA38BRM6_TAXCH</name>
<gene>
    <name evidence="1" type="ORF">KI387_032299</name>
</gene>
<sequence>MKLTTLVSVINASYPMFLVTTDAEDSGYDWDFDNTLMFDEILDLEGGVIFTNLLCAKIVDDFWMV</sequence>
<feature type="non-terminal residue" evidence="1">
    <location>
        <position position="65"/>
    </location>
</feature>
<reference evidence="1 2" key="1">
    <citation type="journal article" date="2021" name="Nat. Plants">
        <title>The Taxus genome provides insights into paclitaxel biosynthesis.</title>
        <authorList>
            <person name="Xiong X."/>
            <person name="Gou J."/>
            <person name="Liao Q."/>
            <person name="Li Y."/>
            <person name="Zhou Q."/>
            <person name="Bi G."/>
            <person name="Li C."/>
            <person name="Du R."/>
            <person name="Wang X."/>
            <person name="Sun T."/>
            <person name="Guo L."/>
            <person name="Liang H."/>
            <person name="Lu P."/>
            <person name="Wu Y."/>
            <person name="Zhang Z."/>
            <person name="Ro D.K."/>
            <person name="Shang Y."/>
            <person name="Huang S."/>
            <person name="Yan J."/>
        </authorList>
    </citation>
    <scope>NUCLEOTIDE SEQUENCE [LARGE SCALE GENOMIC DNA]</scope>
    <source>
        <strain evidence="1">Ta-2019</strain>
    </source>
</reference>
<accession>A0AA38BRM6</accession>
<evidence type="ECO:0000313" key="2">
    <source>
        <dbReference type="Proteomes" id="UP000824469"/>
    </source>
</evidence>
<dbReference type="EMBL" id="JAHRHJ020003813">
    <property type="protein sequence ID" value="KAH9288182.1"/>
    <property type="molecule type" value="Genomic_DNA"/>
</dbReference>
<dbReference type="AlphaFoldDB" id="A0AA38BRM6"/>
<dbReference type="Proteomes" id="UP000824469">
    <property type="component" value="Unassembled WGS sequence"/>
</dbReference>
<protein>
    <submittedName>
        <fullName evidence="1">Uncharacterized protein</fullName>
    </submittedName>
</protein>
<evidence type="ECO:0000313" key="1">
    <source>
        <dbReference type="EMBL" id="KAH9288182.1"/>
    </source>
</evidence>
<organism evidence="1 2">
    <name type="scientific">Taxus chinensis</name>
    <name type="common">Chinese yew</name>
    <name type="synonym">Taxus wallichiana var. chinensis</name>
    <dbReference type="NCBI Taxonomy" id="29808"/>
    <lineage>
        <taxon>Eukaryota</taxon>
        <taxon>Viridiplantae</taxon>
        <taxon>Streptophyta</taxon>
        <taxon>Embryophyta</taxon>
        <taxon>Tracheophyta</taxon>
        <taxon>Spermatophyta</taxon>
        <taxon>Pinopsida</taxon>
        <taxon>Pinidae</taxon>
        <taxon>Conifers II</taxon>
        <taxon>Cupressales</taxon>
        <taxon>Taxaceae</taxon>
        <taxon>Taxus</taxon>
    </lineage>
</organism>
<comment type="caution">
    <text evidence="1">The sequence shown here is derived from an EMBL/GenBank/DDBJ whole genome shotgun (WGS) entry which is preliminary data.</text>
</comment>